<evidence type="ECO:0000313" key="1">
    <source>
        <dbReference type="EMBL" id="CAA9298890.1"/>
    </source>
</evidence>
<dbReference type="EMBL" id="CADCTW010000018">
    <property type="protein sequence ID" value="CAA9298890.1"/>
    <property type="molecule type" value="Genomic_DNA"/>
</dbReference>
<gene>
    <name evidence="1" type="ORF">AVDCRST_MAG68-235</name>
</gene>
<name>A0A6J4KA04_9BACT</name>
<protein>
    <submittedName>
        <fullName evidence="1">Uncharacterized protein</fullName>
    </submittedName>
</protein>
<proteinExistence type="predicted"/>
<sequence length="41" mass="4500">MLALSGILVGTPPAWRATLPPPRIEARRRRPILIPGPDQCL</sequence>
<accession>A0A6J4KA04</accession>
<dbReference type="AlphaFoldDB" id="A0A6J4KA04"/>
<organism evidence="1">
    <name type="scientific">uncultured Gemmatimonadota bacterium</name>
    <dbReference type="NCBI Taxonomy" id="203437"/>
    <lineage>
        <taxon>Bacteria</taxon>
        <taxon>Pseudomonadati</taxon>
        <taxon>Gemmatimonadota</taxon>
        <taxon>environmental samples</taxon>
    </lineage>
</organism>
<reference evidence="1" key="1">
    <citation type="submission" date="2020-02" db="EMBL/GenBank/DDBJ databases">
        <authorList>
            <person name="Meier V. D."/>
        </authorList>
    </citation>
    <scope>NUCLEOTIDE SEQUENCE</scope>
    <source>
        <strain evidence="1">AVDCRST_MAG68</strain>
    </source>
</reference>